<feature type="chain" id="PRO_5013210894" description="Gliding motility associated protein GldN" evidence="1">
    <location>
        <begin position="21"/>
        <end position="290"/>
    </location>
</feature>
<protein>
    <recommendedName>
        <fullName evidence="3">Gliding motility associated protein GldN</fullName>
    </recommendedName>
</protein>
<evidence type="ECO:0008006" key="3">
    <source>
        <dbReference type="Google" id="ProtNLM"/>
    </source>
</evidence>
<dbReference type="Pfam" id="PF19841">
    <property type="entry name" value="GldN"/>
    <property type="match status" value="1"/>
</dbReference>
<gene>
    <name evidence="2" type="ORF">KL86DYS2_11417</name>
</gene>
<evidence type="ECO:0000313" key="2">
    <source>
        <dbReference type="EMBL" id="SBV98264.1"/>
    </source>
</evidence>
<accession>A0A212JFR4</accession>
<dbReference type="AlphaFoldDB" id="A0A212JFR4"/>
<feature type="signal peptide" evidence="1">
    <location>
        <begin position="1"/>
        <end position="20"/>
    </location>
</feature>
<dbReference type="NCBIfam" id="TIGR03523">
    <property type="entry name" value="GldN"/>
    <property type="match status" value="1"/>
</dbReference>
<dbReference type="InterPro" id="IPR019847">
    <property type="entry name" value="Gliding_motility_assoc_GldN"/>
</dbReference>
<name>A0A212JFR4_9BACT</name>
<reference evidence="2" key="1">
    <citation type="submission" date="2016-04" db="EMBL/GenBank/DDBJ databases">
        <authorList>
            <person name="Evans L.H."/>
            <person name="Alamgir A."/>
            <person name="Owens N."/>
            <person name="Weber N.D."/>
            <person name="Virtaneva K."/>
            <person name="Barbian K."/>
            <person name="Babar A."/>
            <person name="Rosenke K."/>
        </authorList>
    </citation>
    <scope>NUCLEOTIDE SEQUENCE</scope>
    <source>
        <strain evidence="2">86-2</strain>
    </source>
</reference>
<keyword evidence="1" id="KW-0732">Signal</keyword>
<organism evidence="2">
    <name type="scientific">uncultured Dysgonomonas sp</name>
    <dbReference type="NCBI Taxonomy" id="206096"/>
    <lineage>
        <taxon>Bacteria</taxon>
        <taxon>Pseudomonadati</taxon>
        <taxon>Bacteroidota</taxon>
        <taxon>Bacteroidia</taxon>
        <taxon>Bacteroidales</taxon>
        <taxon>Dysgonomonadaceae</taxon>
        <taxon>Dysgonomonas</taxon>
        <taxon>environmental samples</taxon>
    </lineage>
</organism>
<dbReference type="EMBL" id="FLUL01000001">
    <property type="protein sequence ID" value="SBV98264.1"/>
    <property type="molecule type" value="Genomic_DNA"/>
</dbReference>
<proteinExistence type="predicted"/>
<sequence length="290" mass="33277">MKYIVSLMLGGLLSASSLFAQNSANNAFRMMNGAPATSSTEDMITEISSRELFLMENSMNDYSSATWTRDIYREVYDVEGNESLFYPTVSTEKRANLFSLLINLLSDNTIAAYKFEDQPDFNDDSKYTAKEVMDQNRIGYTVNNNHTLSIKREDLANMQITCYLVKEKWYYDIATGKGDVRVEAICPVICDRGREYPMFWVMFDDISVYLARAISPVAVANVTPVLSNASFYDIFRNRYYRGCIYRVGVRDLAKYFTTPESLTKERKRIESELDFVQSRFDAVATAHQKN</sequence>
<evidence type="ECO:0000256" key="1">
    <source>
        <dbReference type="SAM" id="SignalP"/>
    </source>
</evidence>
<dbReference type="RefSeq" id="WP_283686290.1">
    <property type="nucleotide sequence ID" value="NZ_LT599021.1"/>
</dbReference>